<comment type="caution">
    <text evidence="2">The sequence shown here is derived from an EMBL/GenBank/DDBJ whole genome shotgun (WGS) entry which is preliminary data.</text>
</comment>
<keyword evidence="1" id="KW-1133">Transmembrane helix</keyword>
<feature type="transmembrane region" description="Helical" evidence="1">
    <location>
        <begin position="43"/>
        <end position="68"/>
    </location>
</feature>
<protein>
    <submittedName>
        <fullName evidence="2">Uncharacterized protein</fullName>
    </submittedName>
</protein>
<evidence type="ECO:0000313" key="3">
    <source>
        <dbReference type="Proteomes" id="UP000298234"/>
    </source>
</evidence>
<dbReference type="AlphaFoldDB" id="A0AAX2R9T3"/>
<keyword evidence="1" id="KW-0472">Membrane</keyword>
<dbReference type="EMBL" id="SNSQ01000127">
    <property type="protein sequence ID" value="TEU31307.1"/>
    <property type="molecule type" value="Genomic_DNA"/>
</dbReference>
<dbReference type="RefSeq" id="WP_134258005.1">
    <property type="nucleotide sequence ID" value="NZ_SNSG01000079.1"/>
</dbReference>
<accession>A0AAX2R9T3</accession>
<reference evidence="2 3" key="1">
    <citation type="submission" date="2019-03" db="EMBL/GenBank/DDBJ databases">
        <title>Burkholderia cepacia outbreak.</title>
        <authorList>
            <person name="Farzana R."/>
            <person name="Walsh T.R."/>
        </authorList>
    </citation>
    <scope>NUCLEOTIDE SEQUENCE [LARGE SCALE GENOMIC DNA]</scope>
    <source>
        <strain evidence="3">d13</strain>
    </source>
</reference>
<dbReference type="Proteomes" id="UP000298234">
    <property type="component" value="Unassembled WGS sequence"/>
</dbReference>
<proteinExistence type="predicted"/>
<sequence>MSDNSTDLLFAGAFVLMFTAWAWGGRALTTCDGVEICATGFAHAAFTAAAYVLTVASAVLLIRIAYLYRYRQR</sequence>
<evidence type="ECO:0000313" key="2">
    <source>
        <dbReference type="EMBL" id="TEU31307.1"/>
    </source>
</evidence>
<keyword evidence="1" id="KW-0812">Transmembrane</keyword>
<organism evidence="2 3">
    <name type="scientific">Burkholderia cepacia</name>
    <name type="common">Pseudomonas cepacia</name>
    <dbReference type="NCBI Taxonomy" id="292"/>
    <lineage>
        <taxon>Bacteria</taxon>
        <taxon>Pseudomonadati</taxon>
        <taxon>Pseudomonadota</taxon>
        <taxon>Betaproteobacteria</taxon>
        <taxon>Burkholderiales</taxon>
        <taxon>Burkholderiaceae</taxon>
        <taxon>Burkholderia</taxon>
        <taxon>Burkholderia cepacia complex</taxon>
    </lineage>
</organism>
<evidence type="ECO:0000256" key="1">
    <source>
        <dbReference type="SAM" id="Phobius"/>
    </source>
</evidence>
<gene>
    <name evidence="2" type="ORF">E3D37_45230</name>
</gene>
<name>A0AAX2R9T3_BURCE</name>